<keyword evidence="3 8" id="KW-0808">Transferase</keyword>
<dbReference type="RefSeq" id="WP_073556611.1">
    <property type="nucleotide sequence ID" value="NZ_MRCA01000013.1"/>
</dbReference>
<dbReference type="GO" id="GO:0000287">
    <property type="term" value="F:magnesium ion binding"/>
    <property type="evidence" value="ECO:0007669"/>
    <property type="project" value="InterPro"/>
</dbReference>
<evidence type="ECO:0000259" key="6">
    <source>
        <dbReference type="Pfam" id="PF01648"/>
    </source>
</evidence>
<keyword evidence="9" id="KW-1185">Reference proteome</keyword>
<comment type="caution">
    <text evidence="8">The sequence shown here is derived from an EMBL/GenBank/DDBJ whole genome shotgun (WGS) entry which is preliminary data.</text>
</comment>
<dbReference type="Pfam" id="PF01648">
    <property type="entry name" value="ACPS"/>
    <property type="match status" value="1"/>
</dbReference>
<feature type="domain" description="4'-phosphopantetheinyl transferase" evidence="6">
    <location>
        <begin position="127"/>
        <end position="225"/>
    </location>
</feature>
<dbReference type="PANTHER" id="PTHR12215:SF10">
    <property type="entry name" value="L-AMINOADIPATE-SEMIALDEHYDE DEHYDROGENASE-PHOSPHOPANTETHEINYL TRANSFERASE"/>
    <property type="match status" value="1"/>
</dbReference>
<keyword evidence="4" id="KW-0479">Metal-binding</keyword>
<dbReference type="GO" id="GO:0006633">
    <property type="term" value="P:fatty acid biosynthetic process"/>
    <property type="evidence" value="ECO:0007669"/>
    <property type="project" value="InterPro"/>
</dbReference>
<evidence type="ECO:0000259" key="7">
    <source>
        <dbReference type="Pfam" id="PF22624"/>
    </source>
</evidence>
<dbReference type="EMBL" id="MRCA01000013">
    <property type="protein sequence ID" value="OKH12065.1"/>
    <property type="molecule type" value="Genomic_DNA"/>
</dbReference>
<dbReference type="OrthoDB" id="9808281at2"/>
<dbReference type="Gene3D" id="3.90.470.20">
    <property type="entry name" value="4'-phosphopantetheinyl transferase domain"/>
    <property type="match status" value="2"/>
</dbReference>
<proteinExistence type="inferred from homology"/>
<evidence type="ECO:0000313" key="8">
    <source>
        <dbReference type="EMBL" id="OKH12065.1"/>
    </source>
</evidence>
<dbReference type="InterPro" id="IPR053581">
    <property type="entry name" value="P-Pant_Transferase_HetI-like"/>
</dbReference>
<dbReference type="AlphaFoldDB" id="A0A1U7GVC8"/>
<evidence type="ECO:0000256" key="2">
    <source>
        <dbReference type="ARBA" id="ARBA00010990"/>
    </source>
</evidence>
<feature type="domain" description="4'-phosphopantetheinyl transferase N-terminal" evidence="7">
    <location>
        <begin position="35"/>
        <end position="122"/>
    </location>
</feature>
<accession>A0A1U7GVC8</accession>
<dbReference type="Proteomes" id="UP000186391">
    <property type="component" value="Unassembled WGS sequence"/>
</dbReference>
<dbReference type="InterPro" id="IPR050559">
    <property type="entry name" value="P-Pant_transferase_sf"/>
</dbReference>
<comment type="similarity">
    <text evidence="2">Belongs to the P-Pant transferase superfamily. Gsp/Sfp/HetI/AcpT family.</text>
</comment>
<gene>
    <name evidence="8" type="ORF">NIES592_19260</name>
</gene>
<name>A0A1U7GVC8_9CYAN</name>
<organism evidence="8 9">
    <name type="scientific">Fischerella major NIES-592</name>
    <dbReference type="NCBI Taxonomy" id="210994"/>
    <lineage>
        <taxon>Bacteria</taxon>
        <taxon>Bacillati</taxon>
        <taxon>Cyanobacteriota</taxon>
        <taxon>Cyanophyceae</taxon>
        <taxon>Nostocales</taxon>
        <taxon>Hapalosiphonaceae</taxon>
        <taxon>Fischerella</taxon>
    </lineage>
</organism>
<dbReference type="GO" id="GO:0008897">
    <property type="term" value="F:holo-[acyl-carrier-protein] synthase activity"/>
    <property type="evidence" value="ECO:0007669"/>
    <property type="project" value="InterPro"/>
</dbReference>
<comment type="cofactor">
    <cofactor evidence="1">
        <name>Mg(2+)</name>
        <dbReference type="ChEBI" id="CHEBI:18420"/>
    </cofactor>
</comment>
<dbReference type="InterPro" id="IPR008278">
    <property type="entry name" value="4-PPantetheinyl_Trfase_dom"/>
</dbReference>
<evidence type="ECO:0000313" key="9">
    <source>
        <dbReference type="Proteomes" id="UP000186391"/>
    </source>
</evidence>
<reference evidence="8 9" key="1">
    <citation type="submission" date="2016-11" db="EMBL/GenBank/DDBJ databases">
        <title>Draft Genome Sequences of Nine Cyanobacterial Strains from Diverse Habitats.</title>
        <authorList>
            <person name="Zhu T."/>
            <person name="Hou S."/>
            <person name="Lu X."/>
            <person name="Hess W.R."/>
        </authorList>
    </citation>
    <scope>NUCLEOTIDE SEQUENCE [LARGE SCALE GENOMIC DNA]</scope>
    <source>
        <strain evidence="8 9">NIES-592</strain>
    </source>
</reference>
<dbReference type="Pfam" id="PF22624">
    <property type="entry name" value="AASDHPPT_N"/>
    <property type="match status" value="1"/>
</dbReference>
<evidence type="ECO:0000256" key="4">
    <source>
        <dbReference type="ARBA" id="ARBA00022723"/>
    </source>
</evidence>
<keyword evidence="5" id="KW-0460">Magnesium</keyword>
<evidence type="ECO:0000256" key="5">
    <source>
        <dbReference type="ARBA" id="ARBA00022842"/>
    </source>
</evidence>
<sequence>MGSETNHLWLTAPTNLNLLPDEMHIWRIELARPESELQALQTILSSDEIARAQRFYFEQHRQRFIAGRGILRTILGRYLGVEPQAVQFTYETRGKPILADTYSYSSLSFNLSHSQDLALCAVSSNRQVGIDIEHIRSVSDVEALAERFFAPREYAVVRSLPPEQQKQVFFRYWTCKEAYLKAIGVGLVQLEKVEISLTPEQPAKLITDEKWSLIELLPADNYVGAVAVAGQNLHLKCWQY</sequence>
<dbReference type="PANTHER" id="PTHR12215">
    <property type="entry name" value="PHOSPHOPANTETHEINE TRANSFERASE"/>
    <property type="match status" value="1"/>
</dbReference>
<dbReference type="InterPro" id="IPR004568">
    <property type="entry name" value="Ppantetheine-prot_Trfase_dom"/>
</dbReference>
<dbReference type="GO" id="GO:0005829">
    <property type="term" value="C:cytosol"/>
    <property type="evidence" value="ECO:0007669"/>
    <property type="project" value="TreeGrafter"/>
</dbReference>
<evidence type="ECO:0000256" key="1">
    <source>
        <dbReference type="ARBA" id="ARBA00001946"/>
    </source>
</evidence>
<dbReference type="InterPro" id="IPR037143">
    <property type="entry name" value="4-PPantetheinyl_Trfase_dom_sf"/>
</dbReference>
<dbReference type="NCBIfam" id="NF042922">
    <property type="entry name" value="4PPT_HetI"/>
    <property type="match status" value="1"/>
</dbReference>
<dbReference type="GO" id="GO:0019878">
    <property type="term" value="P:lysine biosynthetic process via aminoadipic acid"/>
    <property type="evidence" value="ECO:0007669"/>
    <property type="project" value="TreeGrafter"/>
</dbReference>
<dbReference type="InterPro" id="IPR055066">
    <property type="entry name" value="AASDHPPT_N"/>
</dbReference>
<dbReference type="NCBIfam" id="TIGR00556">
    <property type="entry name" value="pantethn_trn"/>
    <property type="match status" value="1"/>
</dbReference>
<dbReference type="SUPFAM" id="SSF56214">
    <property type="entry name" value="4'-phosphopantetheinyl transferase"/>
    <property type="match status" value="2"/>
</dbReference>
<protein>
    <submittedName>
        <fullName evidence="8">4'-phosphopantetheinyl transferase</fullName>
    </submittedName>
</protein>
<evidence type="ECO:0000256" key="3">
    <source>
        <dbReference type="ARBA" id="ARBA00022679"/>
    </source>
</evidence>